<dbReference type="EMBL" id="BAAAOS010000017">
    <property type="protein sequence ID" value="GAA1564338.1"/>
    <property type="molecule type" value="Genomic_DNA"/>
</dbReference>
<dbReference type="Proteomes" id="UP001500393">
    <property type="component" value="Unassembled WGS sequence"/>
</dbReference>
<organism evidence="1 2">
    <name type="scientific">Kribbella sancticallisti</name>
    <dbReference type="NCBI Taxonomy" id="460087"/>
    <lineage>
        <taxon>Bacteria</taxon>
        <taxon>Bacillati</taxon>
        <taxon>Actinomycetota</taxon>
        <taxon>Actinomycetes</taxon>
        <taxon>Propionibacteriales</taxon>
        <taxon>Kribbellaceae</taxon>
        <taxon>Kribbella</taxon>
    </lineage>
</organism>
<evidence type="ECO:0000313" key="2">
    <source>
        <dbReference type="Proteomes" id="UP001500393"/>
    </source>
</evidence>
<reference evidence="2" key="1">
    <citation type="journal article" date="2019" name="Int. J. Syst. Evol. Microbiol.">
        <title>The Global Catalogue of Microorganisms (GCM) 10K type strain sequencing project: providing services to taxonomists for standard genome sequencing and annotation.</title>
        <authorList>
            <consortium name="The Broad Institute Genomics Platform"/>
            <consortium name="The Broad Institute Genome Sequencing Center for Infectious Disease"/>
            <person name="Wu L."/>
            <person name="Ma J."/>
        </authorList>
    </citation>
    <scope>NUCLEOTIDE SEQUENCE [LARGE SCALE GENOMIC DNA]</scope>
    <source>
        <strain evidence="2">JCM 14969</strain>
    </source>
</reference>
<comment type="caution">
    <text evidence="1">The sequence shown here is derived from an EMBL/GenBank/DDBJ whole genome shotgun (WGS) entry which is preliminary data.</text>
</comment>
<evidence type="ECO:0000313" key="1">
    <source>
        <dbReference type="EMBL" id="GAA1564338.1"/>
    </source>
</evidence>
<gene>
    <name evidence="1" type="ORF">GCM10009789_17100</name>
</gene>
<sequence length="68" mass="7737">MTRRRVFHVKRLLEAWAFHVKRTERIDAWISETGRATSAEGDRISEIRGGQATVAQLPGMRCVGGTRR</sequence>
<proteinExistence type="predicted"/>
<name>A0ABP4NSX4_9ACTN</name>
<keyword evidence="2" id="KW-1185">Reference proteome</keyword>
<accession>A0ABP4NSX4</accession>
<protein>
    <submittedName>
        <fullName evidence="1">Uncharacterized protein</fullName>
    </submittedName>
</protein>